<feature type="transmembrane region" description="Helical" evidence="1">
    <location>
        <begin position="6"/>
        <end position="27"/>
    </location>
</feature>
<keyword evidence="1" id="KW-0812">Transmembrane</keyword>
<evidence type="ECO:0000313" key="3">
    <source>
        <dbReference type="Proteomes" id="UP000634136"/>
    </source>
</evidence>
<dbReference type="Proteomes" id="UP000634136">
    <property type="component" value="Unassembled WGS sequence"/>
</dbReference>
<sequence>MRRCRWLWWLGRGSLAGCAIAAITYDYQESLVYKTLKATKELIDQVNSIISQINAQNELREGLGKVTEVSQSLPQVNSVISQINAQNELGEGLGKVIEVSQSLPQVVGEVSELMIQGNELMIKVSELSNLISHDFNVMICAVPSCLVLVGVVGLGVYWWNNRRGAAAAAIGVGVGVGVIIHAVAVGGGGGHALDLLLHDVQDQ</sequence>
<gene>
    <name evidence="2" type="ORF">G2W53_000144</name>
</gene>
<comment type="caution">
    <text evidence="2">The sequence shown here is derived from an EMBL/GenBank/DDBJ whole genome shotgun (WGS) entry which is preliminary data.</text>
</comment>
<keyword evidence="1" id="KW-0472">Membrane</keyword>
<keyword evidence="1" id="KW-1133">Transmembrane helix</keyword>
<evidence type="ECO:0000256" key="1">
    <source>
        <dbReference type="SAM" id="Phobius"/>
    </source>
</evidence>
<proteinExistence type="predicted"/>
<dbReference type="EMBL" id="JAAIUW010000001">
    <property type="protein sequence ID" value="KAF7843239.1"/>
    <property type="molecule type" value="Genomic_DNA"/>
</dbReference>
<dbReference type="AlphaFoldDB" id="A0A835CI73"/>
<protein>
    <submittedName>
        <fullName evidence="2">Uncharacterized protein</fullName>
    </submittedName>
</protein>
<name>A0A835CI73_9FABA</name>
<feature type="transmembrane region" description="Helical" evidence="1">
    <location>
        <begin position="135"/>
        <end position="159"/>
    </location>
</feature>
<feature type="transmembrane region" description="Helical" evidence="1">
    <location>
        <begin position="165"/>
        <end position="185"/>
    </location>
</feature>
<reference evidence="2" key="1">
    <citation type="submission" date="2020-09" db="EMBL/GenBank/DDBJ databases">
        <title>Genome-Enabled Discovery of Anthraquinone Biosynthesis in Senna tora.</title>
        <authorList>
            <person name="Kang S.-H."/>
            <person name="Pandey R.P."/>
            <person name="Lee C.-M."/>
            <person name="Sim J.-S."/>
            <person name="Jeong J.-T."/>
            <person name="Choi B.-S."/>
            <person name="Jung M."/>
            <person name="Ginzburg D."/>
            <person name="Zhao K."/>
            <person name="Won S.Y."/>
            <person name="Oh T.-J."/>
            <person name="Yu Y."/>
            <person name="Kim N.-H."/>
            <person name="Lee O.R."/>
            <person name="Lee T.-H."/>
            <person name="Bashyal P."/>
            <person name="Kim T.-S."/>
            <person name="Lee W.-H."/>
            <person name="Kawkins C."/>
            <person name="Kim C.-K."/>
            <person name="Kim J.S."/>
            <person name="Ahn B.O."/>
            <person name="Rhee S.Y."/>
            <person name="Sohng J.K."/>
        </authorList>
    </citation>
    <scope>NUCLEOTIDE SEQUENCE</scope>
    <source>
        <tissue evidence="2">Leaf</tissue>
    </source>
</reference>
<accession>A0A835CI73</accession>
<evidence type="ECO:0000313" key="2">
    <source>
        <dbReference type="EMBL" id="KAF7843239.1"/>
    </source>
</evidence>
<keyword evidence="3" id="KW-1185">Reference proteome</keyword>
<organism evidence="2 3">
    <name type="scientific">Senna tora</name>
    <dbReference type="NCBI Taxonomy" id="362788"/>
    <lineage>
        <taxon>Eukaryota</taxon>
        <taxon>Viridiplantae</taxon>
        <taxon>Streptophyta</taxon>
        <taxon>Embryophyta</taxon>
        <taxon>Tracheophyta</taxon>
        <taxon>Spermatophyta</taxon>
        <taxon>Magnoliopsida</taxon>
        <taxon>eudicotyledons</taxon>
        <taxon>Gunneridae</taxon>
        <taxon>Pentapetalae</taxon>
        <taxon>rosids</taxon>
        <taxon>fabids</taxon>
        <taxon>Fabales</taxon>
        <taxon>Fabaceae</taxon>
        <taxon>Caesalpinioideae</taxon>
        <taxon>Cassia clade</taxon>
        <taxon>Senna</taxon>
    </lineage>
</organism>